<accession>A0A4U8S6Y4</accession>
<evidence type="ECO:0000313" key="2">
    <source>
        <dbReference type="Proteomes" id="UP000029878"/>
    </source>
</evidence>
<sequence length="126" mass="15087">MIFLSAHRKGQEQFLKTAWKIDKDFGEGNVNIDKDIYREKETLFYNENTPTQKEEEYQNLLLEFLKEKRNNIEIKNFGLDNGFLTTHTTKILNKIKEELNIDYHNGSKRSFHLDNKEIKVHIELKK</sequence>
<dbReference type="Proteomes" id="UP000029878">
    <property type="component" value="Unassembled WGS sequence"/>
</dbReference>
<organism evidence="1 2">
    <name type="scientific">Helicobacter trogontum</name>
    <dbReference type="NCBI Taxonomy" id="50960"/>
    <lineage>
        <taxon>Bacteria</taxon>
        <taxon>Pseudomonadati</taxon>
        <taxon>Campylobacterota</taxon>
        <taxon>Epsilonproteobacteria</taxon>
        <taxon>Campylobacterales</taxon>
        <taxon>Helicobacteraceae</taxon>
        <taxon>Helicobacter</taxon>
    </lineage>
</organism>
<proteinExistence type="predicted"/>
<comment type="caution">
    <text evidence="1">The sequence shown here is derived from an EMBL/GenBank/DDBJ whole genome shotgun (WGS) entry which is preliminary data.</text>
</comment>
<name>A0A4U8S6Y4_9HELI</name>
<dbReference type="RefSeq" id="WP_034346591.1">
    <property type="nucleotide sequence ID" value="NZ_FZNG01000006.1"/>
</dbReference>
<reference evidence="1 2" key="1">
    <citation type="journal article" date="2014" name="Genome Announc.">
        <title>Draft genome sequences of eight enterohepatic helicobacter species isolated from both laboratory and wild rodents.</title>
        <authorList>
            <person name="Sheh A."/>
            <person name="Shen Z."/>
            <person name="Fox J.G."/>
        </authorList>
    </citation>
    <scope>NUCLEOTIDE SEQUENCE [LARGE SCALE GENOMIC DNA]</scope>
    <source>
        <strain evidence="1 2">ATCC 700114</strain>
    </source>
</reference>
<protein>
    <submittedName>
        <fullName evidence="1">Uncharacterized protein</fullName>
    </submittedName>
</protein>
<dbReference type="AlphaFoldDB" id="A0A4U8S6Y4"/>
<evidence type="ECO:0000313" key="1">
    <source>
        <dbReference type="EMBL" id="TLD81457.1"/>
    </source>
</evidence>
<gene>
    <name evidence="1" type="ORF">LS81_008380</name>
</gene>
<dbReference type="EMBL" id="JRPL02000023">
    <property type="protein sequence ID" value="TLD81457.1"/>
    <property type="molecule type" value="Genomic_DNA"/>
</dbReference>